<dbReference type="GO" id="GO:0030170">
    <property type="term" value="F:pyridoxal phosphate binding"/>
    <property type="evidence" value="ECO:0007669"/>
    <property type="project" value="InterPro"/>
</dbReference>
<dbReference type="RefSeq" id="WP_042451835.1">
    <property type="nucleotide sequence ID" value="NZ_BBPN01000023.1"/>
</dbReference>
<dbReference type="InterPro" id="IPR011037">
    <property type="entry name" value="Pyrv_Knase-like_insert_dom_sf"/>
</dbReference>
<keyword evidence="3" id="KW-1185">Reference proteome</keyword>
<organism evidence="2 3">
    <name type="scientific">Streptacidiphilus jiangxiensis</name>
    <dbReference type="NCBI Taxonomy" id="235985"/>
    <lineage>
        <taxon>Bacteria</taxon>
        <taxon>Bacillati</taxon>
        <taxon>Actinomycetota</taxon>
        <taxon>Actinomycetes</taxon>
        <taxon>Kitasatosporales</taxon>
        <taxon>Streptomycetaceae</taxon>
        <taxon>Streptacidiphilus</taxon>
    </lineage>
</organism>
<dbReference type="EMBL" id="FOAZ01000005">
    <property type="protein sequence ID" value="SEL07499.1"/>
    <property type="molecule type" value="Genomic_DNA"/>
</dbReference>
<accession>A0A1H7M8S6</accession>
<dbReference type="GO" id="GO:0030151">
    <property type="term" value="F:molybdenum ion binding"/>
    <property type="evidence" value="ECO:0007669"/>
    <property type="project" value="InterPro"/>
</dbReference>
<proteinExistence type="predicted"/>
<dbReference type="Gene3D" id="2.40.33.20">
    <property type="entry name" value="PK beta-barrel domain-like"/>
    <property type="match status" value="1"/>
</dbReference>
<dbReference type="PANTHER" id="PTHR30212">
    <property type="entry name" value="PROTEIN YIIM"/>
    <property type="match status" value="1"/>
</dbReference>
<dbReference type="eggNOG" id="COG2258">
    <property type="taxonomic scope" value="Bacteria"/>
</dbReference>
<evidence type="ECO:0000313" key="3">
    <source>
        <dbReference type="Proteomes" id="UP000183015"/>
    </source>
</evidence>
<dbReference type="InterPro" id="IPR052353">
    <property type="entry name" value="Benzoxazolinone_Detox_Enz"/>
</dbReference>
<dbReference type="Proteomes" id="UP000183015">
    <property type="component" value="Unassembled WGS sequence"/>
</dbReference>
<feature type="domain" description="MOSC" evidence="1">
    <location>
        <begin position="28"/>
        <end position="170"/>
    </location>
</feature>
<protein>
    <submittedName>
        <fullName evidence="2">MOSC domain-containing protein YiiM</fullName>
    </submittedName>
</protein>
<dbReference type="GO" id="GO:0003824">
    <property type="term" value="F:catalytic activity"/>
    <property type="evidence" value="ECO:0007669"/>
    <property type="project" value="InterPro"/>
</dbReference>
<dbReference type="AlphaFoldDB" id="A0A1H7M8S6"/>
<gene>
    <name evidence="2" type="ORF">SAMN05414137_105241</name>
</gene>
<dbReference type="Pfam" id="PF03473">
    <property type="entry name" value="MOSC"/>
    <property type="match status" value="1"/>
</dbReference>
<dbReference type="SUPFAM" id="SSF50800">
    <property type="entry name" value="PK beta-barrel domain-like"/>
    <property type="match status" value="1"/>
</dbReference>
<name>A0A1H7M8S6_STRJI</name>
<dbReference type="InterPro" id="IPR005302">
    <property type="entry name" value="MoCF_Sase_C"/>
</dbReference>
<dbReference type="OrthoDB" id="9786134at2"/>
<evidence type="ECO:0000259" key="1">
    <source>
        <dbReference type="PROSITE" id="PS51340"/>
    </source>
</evidence>
<dbReference type="PANTHER" id="PTHR30212:SF2">
    <property type="entry name" value="PROTEIN YIIM"/>
    <property type="match status" value="1"/>
</dbReference>
<evidence type="ECO:0000313" key="2">
    <source>
        <dbReference type="EMBL" id="SEL07499.1"/>
    </source>
</evidence>
<dbReference type="STRING" id="235985.SAMN05414137_105241"/>
<reference evidence="3" key="1">
    <citation type="submission" date="2016-10" db="EMBL/GenBank/DDBJ databases">
        <authorList>
            <person name="Varghese N."/>
        </authorList>
    </citation>
    <scope>NUCLEOTIDE SEQUENCE [LARGE SCALE GENOMIC DNA]</scope>
    <source>
        <strain evidence="3">DSM 45096 / BCRC 16803 / CGMCC 4.1857 / CIP 109030 / JCM 12277 / KCTC 19219 / NBRC 100920 / 33214</strain>
    </source>
</reference>
<sequence>MGTLISVNVGRPEPTEYSDPGVTAIGKKPVDGPVEVTAPTERKGVSGLAGDAICDVRHHGGVDQAVYAYAREELDVWAEELGRALPDGVFGENLTTTGLAVSDAVIGERWRIGETLLLEVSATRIPCRTFAGWMEQERWVRTFTDRARPGAYLRVLTPGVIRSGDAITVVHTPEHGVSSADVFRALHSRAPEVLPLMLDLPGLAEGHRESAAKRLGV</sequence>
<dbReference type="PROSITE" id="PS51340">
    <property type="entry name" value="MOSC"/>
    <property type="match status" value="1"/>
</dbReference>